<evidence type="ECO:0000313" key="2">
    <source>
        <dbReference type="Proteomes" id="UP000254711"/>
    </source>
</evidence>
<dbReference type="RefSeq" id="WP_114825574.1">
    <property type="nucleotide sequence ID" value="NZ_QQSY01000003.1"/>
</dbReference>
<gene>
    <name evidence="1" type="ORF">DVT68_13315</name>
</gene>
<name>A0A370K6G7_9GAMM</name>
<comment type="caution">
    <text evidence="1">The sequence shown here is derived from an EMBL/GenBank/DDBJ whole genome shotgun (WGS) entry which is preliminary data.</text>
</comment>
<proteinExistence type="predicted"/>
<keyword evidence="2" id="KW-1185">Reference proteome</keyword>
<dbReference type="Proteomes" id="UP000254711">
    <property type="component" value="Unassembled WGS sequence"/>
</dbReference>
<protein>
    <submittedName>
        <fullName evidence="1">Uncharacterized protein</fullName>
    </submittedName>
</protein>
<evidence type="ECO:0000313" key="1">
    <source>
        <dbReference type="EMBL" id="RDI98057.1"/>
    </source>
</evidence>
<dbReference type="AlphaFoldDB" id="A0A370K6G7"/>
<organism evidence="1 2">
    <name type="scientific">Dyella solisilvae</name>
    <dbReference type="NCBI Taxonomy" id="1920168"/>
    <lineage>
        <taxon>Bacteria</taxon>
        <taxon>Pseudomonadati</taxon>
        <taxon>Pseudomonadota</taxon>
        <taxon>Gammaproteobacteria</taxon>
        <taxon>Lysobacterales</taxon>
        <taxon>Rhodanobacteraceae</taxon>
        <taxon>Dyella</taxon>
    </lineage>
</organism>
<accession>A0A370K6G7</accession>
<reference evidence="1 2" key="1">
    <citation type="submission" date="2018-07" db="EMBL/GenBank/DDBJ databases">
        <title>Dyella solisilvae sp. nov., isolated from the pine and broad-leaved mixed forest soil.</title>
        <authorList>
            <person name="Gao Z."/>
            <person name="Qiu L."/>
        </authorList>
    </citation>
    <scope>NUCLEOTIDE SEQUENCE [LARGE SCALE GENOMIC DNA]</scope>
    <source>
        <strain evidence="1 2">DHG54</strain>
    </source>
</reference>
<dbReference type="EMBL" id="QQSY01000003">
    <property type="protein sequence ID" value="RDI98057.1"/>
    <property type="molecule type" value="Genomic_DNA"/>
</dbReference>
<sequence>MKTRSELQLIINDLEASIPHWTEKGADEVDLAMAFADVADDAFENVAIEDYEWLRVKMFDIQAHYGIGGQ</sequence>